<dbReference type="OrthoDB" id="407630at2759"/>
<reference evidence="2 3" key="1">
    <citation type="journal article" date="2019" name="Nat. Ecol. Evol.">
        <title>Megaphylogeny resolves global patterns of mushroom evolution.</title>
        <authorList>
            <person name="Varga T."/>
            <person name="Krizsan K."/>
            <person name="Foldi C."/>
            <person name="Dima B."/>
            <person name="Sanchez-Garcia M."/>
            <person name="Sanchez-Ramirez S."/>
            <person name="Szollosi G.J."/>
            <person name="Szarkandi J.G."/>
            <person name="Papp V."/>
            <person name="Albert L."/>
            <person name="Andreopoulos W."/>
            <person name="Angelini C."/>
            <person name="Antonin V."/>
            <person name="Barry K.W."/>
            <person name="Bougher N.L."/>
            <person name="Buchanan P."/>
            <person name="Buyck B."/>
            <person name="Bense V."/>
            <person name="Catcheside P."/>
            <person name="Chovatia M."/>
            <person name="Cooper J."/>
            <person name="Damon W."/>
            <person name="Desjardin D."/>
            <person name="Finy P."/>
            <person name="Geml J."/>
            <person name="Haridas S."/>
            <person name="Hughes K."/>
            <person name="Justo A."/>
            <person name="Karasinski D."/>
            <person name="Kautmanova I."/>
            <person name="Kiss B."/>
            <person name="Kocsube S."/>
            <person name="Kotiranta H."/>
            <person name="LaButti K.M."/>
            <person name="Lechner B.E."/>
            <person name="Liimatainen K."/>
            <person name="Lipzen A."/>
            <person name="Lukacs Z."/>
            <person name="Mihaltcheva S."/>
            <person name="Morgado L.N."/>
            <person name="Niskanen T."/>
            <person name="Noordeloos M.E."/>
            <person name="Ohm R.A."/>
            <person name="Ortiz-Santana B."/>
            <person name="Ovrebo C."/>
            <person name="Racz N."/>
            <person name="Riley R."/>
            <person name="Savchenko A."/>
            <person name="Shiryaev A."/>
            <person name="Soop K."/>
            <person name="Spirin V."/>
            <person name="Szebenyi C."/>
            <person name="Tomsovsky M."/>
            <person name="Tulloss R.E."/>
            <person name="Uehling J."/>
            <person name="Grigoriev I.V."/>
            <person name="Vagvolgyi C."/>
            <person name="Papp T."/>
            <person name="Martin F.M."/>
            <person name="Miettinen O."/>
            <person name="Hibbett D.S."/>
            <person name="Nagy L.G."/>
        </authorList>
    </citation>
    <scope>NUCLEOTIDE SEQUENCE [LARGE SCALE GENOMIC DNA]</scope>
    <source>
        <strain evidence="2 3">CBS 309.79</strain>
    </source>
</reference>
<keyword evidence="3" id="KW-1185">Reference proteome</keyword>
<dbReference type="Pfam" id="PF04707">
    <property type="entry name" value="PRELI"/>
    <property type="match status" value="1"/>
</dbReference>
<dbReference type="PANTHER" id="PTHR11158">
    <property type="entry name" value="MSF1/PX19 RELATED"/>
    <property type="match status" value="1"/>
</dbReference>
<dbReference type="AlphaFoldDB" id="A0A5C3QYD5"/>
<dbReference type="Proteomes" id="UP000305067">
    <property type="component" value="Unassembled WGS sequence"/>
</dbReference>
<dbReference type="PROSITE" id="PS50904">
    <property type="entry name" value="PRELI_MSF1"/>
    <property type="match status" value="1"/>
</dbReference>
<evidence type="ECO:0000313" key="3">
    <source>
        <dbReference type="Proteomes" id="UP000305067"/>
    </source>
</evidence>
<dbReference type="GO" id="GO:0005758">
    <property type="term" value="C:mitochondrial intermembrane space"/>
    <property type="evidence" value="ECO:0007669"/>
    <property type="project" value="InterPro"/>
</dbReference>
<dbReference type="InterPro" id="IPR037365">
    <property type="entry name" value="Slowmo/Ups"/>
</dbReference>
<evidence type="ECO:0000313" key="2">
    <source>
        <dbReference type="EMBL" id="TFL06367.1"/>
    </source>
</evidence>
<dbReference type="InterPro" id="IPR006797">
    <property type="entry name" value="PRELI/MSF1_dom"/>
</dbReference>
<accession>A0A5C3QYD5</accession>
<sequence>MWHKYPNPSSSHVTSVDVLDRTFDPKSGLVRTERIIGCKQNAPAWVIKLFGGSEQAFVREISFIDAANQTASITSMNLSLAQVATCYEQIQYSPASHDRTTFTQSAEIQARTSWRSVANGLENWLYARFQQNAQLGKAGFTDVLKRLWDERQLQLAGSSA</sequence>
<protein>
    <submittedName>
        <fullName evidence="2">MSF1-domain-containing protein</fullName>
    </submittedName>
</protein>
<feature type="domain" description="PRELI/MSF1" evidence="1">
    <location>
        <begin position="1"/>
        <end position="152"/>
    </location>
</feature>
<proteinExistence type="predicted"/>
<name>A0A5C3QYD5_9AGAR</name>
<gene>
    <name evidence="2" type="ORF">BDV98DRAFT_559283</name>
</gene>
<evidence type="ECO:0000259" key="1">
    <source>
        <dbReference type="PROSITE" id="PS50904"/>
    </source>
</evidence>
<organism evidence="2 3">
    <name type="scientific">Pterulicium gracile</name>
    <dbReference type="NCBI Taxonomy" id="1884261"/>
    <lineage>
        <taxon>Eukaryota</taxon>
        <taxon>Fungi</taxon>
        <taxon>Dikarya</taxon>
        <taxon>Basidiomycota</taxon>
        <taxon>Agaricomycotina</taxon>
        <taxon>Agaricomycetes</taxon>
        <taxon>Agaricomycetidae</taxon>
        <taxon>Agaricales</taxon>
        <taxon>Pleurotineae</taxon>
        <taxon>Pterulaceae</taxon>
        <taxon>Pterulicium</taxon>
    </lineage>
</organism>
<dbReference type="STRING" id="1884261.A0A5C3QYD5"/>
<dbReference type="EMBL" id="ML178815">
    <property type="protein sequence ID" value="TFL06367.1"/>
    <property type="molecule type" value="Genomic_DNA"/>
</dbReference>